<name>A0A3G1A5E7_9CREN</name>
<dbReference type="AlphaFoldDB" id="A0A3G1A5E7"/>
<organism evidence="1 2">
    <name type="scientific">Thermofilum adornatum 1505</name>
    <dbReference type="NCBI Taxonomy" id="697581"/>
    <lineage>
        <taxon>Archaea</taxon>
        <taxon>Thermoproteota</taxon>
        <taxon>Thermoprotei</taxon>
        <taxon>Thermofilales</taxon>
        <taxon>Thermofilaceae</taxon>
        <taxon>Thermofilum</taxon>
    </lineage>
</organism>
<accession>A0A3G1A5E7</accession>
<dbReference type="KEGG" id="tcb:TCARB_0952"/>
<evidence type="ECO:0000313" key="1">
    <source>
        <dbReference type="EMBL" id="AJB42002.1"/>
    </source>
</evidence>
<dbReference type="EMBL" id="CP007493">
    <property type="protein sequence ID" value="AJB42002.1"/>
    <property type="molecule type" value="Genomic_DNA"/>
</dbReference>
<evidence type="ECO:0000313" key="2">
    <source>
        <dbReference type="Proteomes" id="UP000266720"/>
    </source>
</evidence>
<protein>
    <submittedName>
        <fullName evidence="1">Uncharacterized protein</fullName>
    </submittedName>
</protein>
<gene>
    <name evidence="1" type="ORF">TCARB_0952</name>
</gene>
<proteinExistence type="predicted"/>
<dbReference type="Proteomes" id="UP000266720">
    <property type="component" value="Chromosome"/>
</dbReference>
<reference evidence="2" key="1">
    <citation type="book" date="2010" name="EXTREMOPHILES" publisher="0:0-0">
        <title>Complete genome sequences of ten hyperthermophilic archaea reveal their metabolic capabilities and possible ecological roles.</title>
        <editorList>
            <person name="?"/>
        </editorList>
        <authorList>
            <person name="Ravin N.V."/>
            <person name="Mardanov A.V."/>
            <person name="Bonch-Osmolovskaya E.A."/>
            <person name="Skryabin K.G."/>
        </authorList>
    </citation>
    <scope>NUCLEOTIDE SEQUENCE [LARGE SCALE GENOMIC DNA]</scope>
    <source>
        <strain evidence="2">1505</strain>
    </source>
</reference>
<sequence length="42" mass="4799">MVERATELVNSGKTVLIVRGKMHVKGIVRELEKRGIYCKEIN</sequence>